<accession>A0A2T0MTY8</accession>
<reference evidence="2 3" key="1">
    <citation type="submission" date="2018-03" db="EMBL/GenBank/DDBJ databases">
        <title>Genomic Encyclopedia of Type Strains, Phase III (KMG-III): the genomes of soil and plant-associated and newly described type strains.</title>
        <authorList>
            <person name="Whitman W."/>
        </authorList>
    </citation>
    <scope>NUCLEOTIDE SEQUENCE [LARGE SCALE GENOMIC DNA]</scope>
    <source>
        <strain evidence="2 3">CGMCC 4.7104</strain>
    </source>
</reference>
<evidence type="ECO:0000256" key="1">
    <source>
        <dbReference type="SAM" id="MobiDB-lite"/>
    </source>
</evidence>
<keyword evidence="3" id="KW-1185">Reference proteome</keyword>
<gene>
    <name evidence="2" type="ORF">B0I32_11382</name>
</gene>
<organism evidence="2 3">
    <name type="scientific">Nonomuraea fuscirosea</name>
    <dbReference type="NCBI Taxonomy" id="1291556"/>
    <lineage>
        <taxon>Bacteria</taxon>
        <taxon>Bacillati</taxon>
        <taxon>Actinomycetota</taxon>
        <taxon>Actinomycetes</taxon>
        <taxon>Streptosporangiales</taxon>
        <taxon>Streptosporangiaceae</taxon>
        <taxon>Nonomuraea</taxon>
    </lineage>
</organism>
<feature type="region of interest" description="Disordered" evidence="1">
    <location>
        <begin position="27"/>
        <end position="52"/>
    </location>
</feature>
<dbReference type="AlphaFoldDB" id="A0A2T0MTY8"/>
<dbReference type="Proteomes" id="UP000238312">
    <property type="component" value="Unassembled WGS sequence"/>
</dbReference>
<proteinExistence type="predicted"/>
<protein>
    <submittedName>
        <fullName evidence="2">Uncharacterized protein</fullName>
    </submittedName>
</protein>
<sequence length="52" mass="5718">MRVTFVPKNSGRFNVRCGETLEELAGNLHAESRHQDSRQPAVGATATDLPPR</sequence>
<evidence type="ECO:0000313" key="3">
    <source>
        <dbReference type="Proteomes" id="UP000238312"/>
    </source>
</evidence>
<comment type="caution">
    <text evidence="2">The sequence shown here is derived from an EMBL/GenBank/DDBJ whole genome shotgun (WGS) entry which is preliminary data.</text>
</comment>
<name>A0A2T0MTY8_9ACTN</name>
<evidence type="ECO:0000313" key="2">
    <source>
        <dbReference type="EMBL" id="PRX62129.1"/>
    </source>
</evidence>
<dbReference type="EMBL" id="PVNG01000013">
    <property type="protein sequence ID" value="PRX62129.1"/>
    <property type="molecule type" value="Genomic_DNA"/>
</dbReference>